<feature type="compositionally biased region" description="Polar residues" evidence="1">
    <location>
        <begin position="1"/>
        <end position="10"/>
    </location>
</feature>
<comment type="caution">
    <text evidence="5">The sequence shown here is derived from an EMBL/GenBank/DDBJ whole genome shotgun (WGS) entry which is preliminary data.</text>
</comment>
<dbReference type="GO" id="GO:0120147">
    <property type="term" value="F:formylglycine-generating oxidase activity"/>
    <property type="evidence" value="ECO:0007669"/>
    <property type="project" value="TreeGrafter"/>
</dbReference>
<proteinExistence type="predicted"/>
<dbReference type="RefSeq" id="WP_068811464.1">
    <property type="nucleotide sequence ID" value="NZ_BMIY01000002.1"/>
</dbReference>
<evidence type="ECO:0000256" key="1">
    <source>
        <dbReference type="SAM" id="MobiDB-lite"/>
    </source>
</evidence>
<accession>A0A917GMS9</accession>
<dbReference type="OrthoDB" id="9768004at2"/>
<evidence type="ECO:0000313" key="6">
    <source>
        <dbReference type="Proteomes" id="UP000627715"/>
    </source>
</evidence>
<sequence length="708" mass="78671">MQDTQPQNNRPDGVEEIQSVDFSPPPARIKEKRWRPRWYHFVILLAAASVFYTSWFVLTARSVFIDVTPATANIEIDGGLAVQVGPRYLIRPGQYQVSFSEYGYDDLQATLGVSEATAQTHEYQLSPKEGYLNLTVDAEPMPGNSVDMLARIKIDGVDVGEAPLEQFPVEPGTHNLVIESERYLDVSQEIEIVGRLEEQELSVELQPAWAELSIVGARNGADVLLDGEVVGQVPLQFAQMQGNYVLTVRESGYKAWQQDLVLTAGNDQRIDVPVLEAADGLVFIRSEPAGANVTVNDDFMGQTPLELTLPPGEDYRIRLFRTGYDVAEREITTSSGESTDLTVALDAITSPVRLIAQPADAEIYVDGEYRGRVDEQQNQQIELMAAAQRIEIRRDGYVPYESEFVARPGIDQEIRATLVTEEAARLAAIEPEITSPGGQTLQLFYPYAYTMGASRREPGRRANEALRDVVLTRDFYMSENLVTNAQFKQFRSEHASGVLQGQTLDNASQPVVQISWDDAALYCNWLSQQAGLDPFYIVEEGNVTGFNAGSTGYRMPTEAEWEWAARTEGESDVTHRFPWGNSWPPSNNEGNFADESTQSFLAQFIRGYNDGHAVTSNTGQFPPNARGLYDMAGNVSEWVHDIYGAVSGLNTAAETDPMGPEAGRYHTVKGSSWRHGSVVELRASYRDFSEEPRNDVGFRVARFLEEAP</sequence>
<dbReference type="AlphaFoldDB" id="A0A917GMS9"/>
<evidence type="ECO:0000259" key="4">
    <source>
        <dbReference type="Pfam" id="PF08308"/>
    </source>
</evidence>
<keyword evidence="2" id="KW-0812">Transmembrane</keyword>
<dbReference type="InterPro" id="IPR016187">
    <property type="entry name" value="CTDL_fold"/>
</dbReference>
<feature type="region of interest" description="Disordered" evidence="1">
    <location>
        <begin position="1"/>
        <end position="21"/>
    </location>
</feature>
<dbReference type="Gene3D" id="3.90.1580.10">
    <property type="entry name" value="paralog of FGE (formylglycine-generating enzyme)"/>
    <property type="match status" value="1"/>
</dbReference>
<feature type="domain" description="Sulfatase-modifying factor enzyme-like" evidence="3">
    <location>
        <begin position="449"/>
        <end position="702"/>
    </location>
</feature>
<reference evidence="5" key="2">
    <citation type="submission" date="2020-09" db="EMBL/GenBank/DDBJ databases">
        <authorList>
            <person name="Sun Q."/>
            <person name="Zhou Y."/>
        </authorList>
    </citation>
    <scope>NUCLEOTIDE SEQUENCE</scope>
    <source>
        <strain evidence="5">CGMCC 1.15425</strain>
    </source>
</reference>
<feature type="domain" description="PEGA" evidence="4">
    <location>
        <begin position="281"/>
        <end position="345"/>
    </location>
</feature>
<dbReference type="Proteomes" id="UP000627715">
    <property type="component" value="Unassembled WGS sequence"/>
</dbReference>
<dbReference type="InterPro" id="IPR005532">
    <property type="entry name" value="SUMF_dom"/>
</dbReference>
<feature type="transmembrane region" description="Helical" evidence="2">
    <location>
        <begin position="38"/>
        <end position="58"/>
    </location>
</feature>
<dbReference type="PANTHER" id="PTHR23150">
    <property type="entry name" value="SULFATASE MODIFYING FACTOR 1, 2"/>
    <property type="match status" value="1"/>
</dbReference>
<gene>
    <name evidence="5" type="ORF">GCM10011403_05800</name>
</gene>
<keyword evidence="2" id="KW-1133">Transmembrane helix</keyword>
<dbReference type="InterPro" id="IPR013229">
    <property type="entry name" value="PEGA"/>
</dbReference>
<name>A0A917GMS9_9GAMM</name>
<reference evidence="5" key="1">
    <citation type="journal article" date="2014" name="Int. J. Syst. Evol. Microbiol.">
        <title>Complete genome sequence of Corynebacterium casei LMG S-19264T (=DSM 44701T), isolated from a smear-ripened cheese.</title>
        <authorList>
            <consortium name="US DOE Joint Genome Institute (JGI-PGF)"/>
            <person name="Walter F."/>
            <person name="Albersmeier A."/>
            <person name="Kalinowski J."/>
            <person name="Ruckert C."/>
        </authorList>
    </citation>
    <scope>NUCLEOTIDE SEQUENCE</scope>
    <source>
        <strain evidence="5">CGMCC 1.15425</strain>
    </source>
</reference>
<dbReference type="PANTHER" id="PTHR23150:SF19">
    <property type="entry name" value="FORMYLGLYCINE-GENERATING ENZYME"/>
    <property type="match status" value="1"/>
</dbReference>
<evidence type="ECO:0000256" key="2">
    <source>
        <dbReference type="SAM" id="Phobius"/>
    </source>
</evidence>
<dbReference type="Pfam" id="PF03781">
    <property type="entry name" value="FGE-sulfatase"/>
    <property type="match status" value="1"/>
</dbReference>
<feature type="domain" description="PEGA" evidence="4">
    <location>
        <begin position="150"/>
        <end position="207"/>
    </location>
</feature>
<dbReference type="InterPro" id="IPR051043">
    <property type="entry name" value="Sulfatase_Mod_Factor_Kinase"/>
</dbReference>
<keyword evidence="6" id="KW-1185">Reference proteome</keyword>
<dbReference type="SUPFAM" id="SSF56436">
    <property type="entry name" value="C-type lectin-like"/>
    <property type="match status" value="1"/>
</dbReference>
<organism evidence="5 6">
    <name type="scientific">Pseudohongiella nitratireducens</name>
    <dbReference type="NCBI Taxonomy" id="1768907"/>
    <lineage>
        <taxon>Bacteria</taxon>
        <taxon>Pseudomonadati</taxon>
        <taxon>Pseudomonadota</taxon>
        <taxon>Gammaproteobacteria</taxon>
        <taxon>Pseudomonadales</taxon>
        <taxon>Pseudohongiellaceae</taxon>
        <taxon>Pseudohongiella</taxon>
    </lineage>
</organism>
<evidence type="ECO:0000313" key="5">
    <source>
        <dbReference type="EMBL" id="GGG51462.1"/>
    </source>
</evidence>
<evidence type="ECO:0008006" key="7">
    <source>
        <dbReference type="Google" id="ProtNLM"/>
    </source>
</evidence>
<dbReference type="InterPro" id="IPR042095">
    <property type="entry name" value="SUMF_sf"/>
</dbReference>
<dbReference type="EMBL" id="BMIY01000002">
    <property type="protein sequence ID" value="GGG51462.1"/>
    <property type="molecule type" value="Genomic_DNA"/>
</dbReference>
<keyword evidence="2" id="KW-0472">Membrane</keyword>
<feature type="domain" description="PEGA" evidence="4">
    <location>
        <begin position="209"/>
        <end position="272"/>
    </location>
</feature>
<protein>
    <recommendedName>
        <fullName evidence="7">PEGA domain-containing protein</fullName>
    </recommendedName>
</protein>
<evidence type="ECO:0000259" key="3">
    <source>
        <dbReference type="Pfam" id="PF03781"/>
    </source>
</evidence>
<dbReference type="Pfam" id="PF08308">
    <property type="entry name" value="PEGA"/>
    <property type="match status" value="3"/>
</dbReference>